<dbReference type="Gene3D" id="3.40.50.1820">
    <property type="entry name" value="alpha/beta hydrolase"/>
    <property type="match status" value="1"/>
</dbReference>
<dbReference type="Proteomes" id="UP000292085">
    <property type="component" value="Unassembled WGS sequence"/>
</dbReference>
<protein>
    <submittedName>
        <fullName evidence="2">Alpha/beta fold hydrolase</fullName>
    </submittedName>
</protein>
<accession>A0A4V2DD38</accession>
<dbReference type="AlphaFoldDB" id="A0A4V2DD38"/>
<dbReference type="EMBL" id="SGIS01000023">
    <property type="protein sequence ID" value="RZF63638.1"/>
    <property type="molecule type" value="Genomic_DNA"/>
</dbReference>
<dbReference type="PRINTS" id="PR00111">
    <property type="entry name" value="ABHYDROLASE"/>
</dbReference>
<dbReference type="OrthoDB" id="8680283at2"/>
<dbReference type="PANTHER" id="PTHR43433:SF5">
    <property type="entry name" value="AB HYDROLASE-1 DOMAIN-CONTAINING PROTEIN"/>
    <property type="match status" value="1"/>
</dbReference>
<dbReference type="Pfam" id="PF00561">
    <property type="entry name" value="Abhydrolase_1"/>
    <property type="match status" value="1"/>
</dbReference>
<feature type="domain" description="AB hydrolase-1" evidence="1">
    <location>
        <begin position="14"/>
        <end position="129"/>
    </location>
</feature>
<name>A0A4V2DD38_9SPHN</name>
<dbReference type="InterPro" id="IPR029058">
    <property type="entry name" value="AB_hydrolase_fold"/>
</dbReference>
<reference evidence="2 3" key="1">
    <citation type="submission" date="2019-02" db="EMBL/GenBank/DDBJ databases">
        <authorList>
            <person name="Li Y."/>
        </authorList>
    </citation>
    <scope>NUCLEOTIDE SEQUENCE [LARGE SCALE GENOMIC DNA]</scope>
    <source>
        <strain evidence="2 3">3-7</strain>
    </source>
</reference>
<dbReference type="GO" id="GO:0016787">
    <property type="term" value="F:hydrolase activity"/>
    <property type="evidence" value="ECO:0007669"/>
    <property type="project" value="UniProtKB-KW"/>
</dbReference>
<dbReference type="RefSeq" id="WP_130158913.1">
    <property type="nucleotide sequence ID" value="NZ_SGIS01000023.1"/>
</dbReference>
<gene>
    <name evidence="2" type="ORF">EWE75_15010</name>
</gene>
<sequence length="257" mass="27959">MTLAYNKEGSGDRTVLCITGLNGHAGFWTNFRKALAETCTVISFDQRGCGDNRDVAGEHTLAEIVADTIDVLDAAGVDNAIVVGHSMGGVITQYLALDHPERVRAAVFSGTFCVFDWYMENTNNLRQALLDKVGTEACAQFSAVMAMPGGNVMDERYNLHDRIVNVSSKAPDDVIMARMRAPYGFDRRAELPRIGIPSLVIGASDDLLAPLYQSKIIAEMIPGAQLEVIDGGHFFVNTRPETYLEKVGAFILSQPVD</sequence>
<evidence type="ECO:0000313" key="2">
    <source>
        <dbReference type="EMBL" id="RZF63638.1"/>
    </source>
</evidence>
<evidence type="ECO:0000259" key="1">
    <source>
        <dbReference type="Pfam" id="PF00561"/>
    </source>
</evidence>
<proteinExistence type="predicted"/>
<dbReference type="InterPro" id="IPR050471">
    <property type="entry name" value="AB_hydrolase"/>
</dbReference>
<organism evidence="2 3">
    <name type="scientific">Sphingomonas populi</name>
    <dbReference type="NCBI Taxonomy" id="2484750"/>
    <lineage>
        <taxon>Bacteria</taxon>
        <taxon>Pseudomonadati</taxon>
        <taxon>Pseudomonadota</taxon>
        <taxon>Alphaproteobacteria</taxon>
        <taxon>Sphingomonadales</taxon>
        <taxon>Sphingomonadaceae</taxon>
        <taxon>Sphingomonas</taxon>
    </lineage>
</organism>
<dbReference type="PANTHER" id="PTHR43433">
    <property type="entry name" value="HYDROLASE, ALPHA/BETA FOLD FAMILY PROTEIN"/>
    <property type="match status" value="1"/>
</dbReference>
<keyword evidence="2" id="KW-0378">Hydrolase</keyword>
<dbReference type="InterPro" id="IPR000073">
    <property type="entry name" value="AB_hydrolase_1"/>
</dbReference>
<dbReference type="SUPFAM" id="SSF53474">
    <property type="entry name" value="alpha/beta-Hydrolases"/>
    <property type="match status" value="1"/>
</dbReference>
<comment type="caution">
    <text evidence="2">The sequence shown here is derived from an EMBL/GenBank/DDBJ whole genome shotgun (WGS) entry which is preliminary data.</text>
</comment>
<keyword evidence="3" id="KW-1185">Reference proteome</keyword>
<evidence type="ECO:0000313" key="3">
    <source>
        <dbReference type="Proteomes" id="UP000292085"/>
    </source>
</evidence>